<evidence type="ECO:0000313" key="3">
    <source>
        <dbReference type="EMBL" id="JAS44840.1"/>
    </source>
</evidence>
<dbReference type="InterPro" id="IPR028118">
    <property type="entry name" value="Chibby_fam"/>
</dbReference>
<proteinExistence type="predicted"/>
<evidence type="ECO:0008006" key="4">
    <source>
        <dbReference type="Google" id="ProtNLM"/>
    </source>
</evidence>
<dbReference type="CDD" id="cd07429">
    <property type="entry name" value="Cby_like"/>
    <property type="match status" value="1"/>
</dbReference>
<dbReference type="PANTHER" id="PTHR21533:SF19">
    <property type="entry name" value="LEUCINE-RICH PROTEIN"/>
    <property type="match status" value="1"/>
</dbReference>
<evidence type="ECO:0000256" key="1">
    <source>
        <dbReference type="SAM" id="Coils"/>
    </source>
</evidence>
<protein>
    <recommendedName>
        <fullName evidence="4">Protein chibby homolog 1</fullName>
    </recommendedName>
</protein>
<name>A0A1B6F3Q0_9HEMI</name>
<evidence type="ECO:0000256" key="2">
    <source>
        <dbReference type="SAM" id="MobiDB-lite"/>
    </source>
</evidence>
<dbReference type="PANTHER" id="PTHR21533">
    <property type="entry name" value="LEUCINE-RICH PROTEIN"/>
    <property type="match status" value="1"/>
</dbReference>
<accession>A0A1B6F3Q0</accession>
<dbReference type="EMBL" id="GECZ01024929">
    <property type="protein sequence ID" value="JAS44840.1"/>
    <property type="molecule type" value="Transcribed_RNA"/>
</dbReference>
<keyword evidence="1" id="KW-0175">Coiled coil</keyword>
<gene>
    <name evidence="3" type="ORF">g.10807</name>
</gene>
<feature type="coiled-coil region" evidence="1">
    <location>
        <begin position="64"/>
        <end position="91"/>
    </location>
</feature>
<reference evidence="3" key="1">
    <citation type="submission" date="2015-11" db="EMBL/GenBank/DDBJ databases">
        <title>De novo transcriptome assembly of four potential Pierce s Disease insect vectors from Arizona vineyards.</title>
        <authorList>
            <person name="Tassone E.E."/>
        </authorList>
    </citation>
    <scope>NUCLEOTIDE SEQUENCE</scope>
</reference>
<feature type="region of interest" description="Disordered" evidence="2">
    <location>
        <begin position="1"/>
        <end position="26"/>
    </location>
</feature>
<dbReference type="Pfam" id="PF14645">
    <property type="entry name" value="Chibby"/>
    <property type="match status" value="1"/>
</dbReference>
<sequence>MPLFSSNKFSPKKIPQRKANSFSRQKLVEEQGESRLDIGNVKLNVGEQQFVFEDGEWTPESGVVGDKLKENQRLLQRIKQLESEKNLLQLKTEVLLDMLTETTAEAHIQDKEITRLRHELSKATL</sequence>
<organism evidence="3">
    <name type="scientific">Cuerna arida</name>
    <dbReference type="NCBI Taxonomy" id="1464854"/>
    <lineage>
        <taxon>Eukaryota</taxon>
        <taxon>Metazoa</taxon>
        <taxon>Ecdysozoa</taxon>
        <taxon>Arthropoda</taxon>
        <taxon>Hexapoda</taxon>
        <taxon>Insecta</taxon>
        <taxon>Pterygota</taxon>
        <taxon>Neoptera</taxon>
        <taxon>Paraneoptera</taxon>
        <taxon>Hemiptera</taxon>
        <taxon>Auchenorrhyncha</taxon>
        <taxon>Membracoidea</taxon>
        <taxon>Cicadellidae</taxon>
        <taxon>Cicadellinae</taxon>
        <taxon>Proconiini</taxon>
        <taxon>Cuerna</taxon>
    </lineage>
</organism>
<dbReference type="AlphaFoldDB" id="A0A1B6F3Q0"/>